<feature type="signal peptide" evidence="6">
    <location>
        <begin position="1"/>
        <end position="26"/>
    </location>
</feature>
<evidence type="ECO:0000256" key="6">
    <source>
        <dbReference type="SAM" id="SignalP"/>
    </source>
</evidence>
<dbReference type="RefSeq" id="WP_129005165.1">
    <property type="nucleotide sequence ID" value="NZ_SDHZ01000003.1"/>
</dbReference>
<feature type="domain" description="RagB/SusD" evidence="7">
    <location>
        <begin position="321"/>
        <end position="456"/>
    </location>
</feature>
<dbReference type="GO" id="GO:0009279">
    <property type="term" value="C:cell outer membrane"/>
    <property type="evidence" value="ECO:0007669"/>
    <property type="project" value="UniProtKB-SubCell"/>
</dbReference>
<dbReference type="InterPro" id="IPR033985">
    <property type="entry name" value="SusD-like_N"/>
</dbReference>
<dbReference type="EMBL" id="SDHZ01000003">
    <property type="protein sequence ID" value="RXK81768.1"/>
    <property type="molecule type" value="Genomic_DNA"/>
</dbReference>
<protein>
    <submittedName>
        <fullName evidence="9">RagB/SusD family nutrient uptake outer membrane protein</fullName>
    </submittedName>
</protein>
<feature type="domain" description="SusD-like N-terminal" evidence="8">
    <location>
        <begin position="100"/>
        <end position="222"/>
    </location>
</feature>
<dbReference type="Gene3D" id="1.25.40.390">
    <property type="match status" value="1"/>
</dbReference>
<evidence type="ECO:0000259" key="7">
    <source>
        <dbReference type="Pfam" id="PF07980"/>
    </source>
</evidence>
<evidence type="ECO:0000313" key="10">
    <source>
        <dbReference type="Proteomes" id="UP000290545"/>
    </source>
</evidence>
<keyword evidence="10" id="KW-1185">Reference proteome</keyword>
<keyword evidence="4" id="KW-0472">Membrane</keyword>
<evidence type="ECO:0000313" key="9">
    <source>
        <dbReference type="EMBL" id="RXK81768.1"/>
    </source>
</evidence>
<gene>
    <name evidence="9" type="ORF">ESB13_18420</name>
</gene>
<evidence type="ECO:0000256" key="3">
    <source>
        <dbReference type="ARBA" id="ARBA00022729"/>
    </source>
</evidence>
<dbReference type="Proteomes" id="UP000290545">
    <property type="component" value="Unassembled WGS sequence"/>
</dbReference>
<accession>A0A4Q1D1L9</accession>
<comment type="subcellular location">
    <subcellularLocation>
        <location evidence="1">Cell outer membrane</location>
    </subcellularLocation>
</comment>
<feature type="chain" id="PRO_5020874177" evidence="6">
    <location>
        <begin position="27"/>
        <end position="457"/>
    </location>
</feature>
<name>A0A4Q1D1L9_9BACT</name>
<dbReference type="OrthoDB" id="625727at2"/>
<evidence type="ECO:0000256" key="1">
    <source>
        <dbReference type="ARBA" id="ARBA00004442"/>
    </source>
</evidence>
<keyword evidence="5" id="KW-0998">Cell outer membrane</keyword>
<dbReference type="InterPro" id="IPR011990">
    <property type="entry name" value="TPR-like_helical_dom_sf"/>
</dbReference>
<keyword evidence="3 6" id="KW-0732">Signal</keyword>
<proteinExistence type="inferred from homology"/>
<evidence type="ECO:0000256" key="2">
    <source>
        <dbReference type="ARBA" id="ARBA00006275"/>
    </source>
</evidence>
<dbReference type="InterPro" id="IPR012944">
    <property type="entry name" value="SusD_RagB_dom"/>
</dbReference>
<dbReference type="CDD" id="cd08977">
    <property type="entry name" value="SusD"/>
    <property type="match status" value="1"/>
</dbReference>
<dbReference type="Pfam" id="PF07980">
    <property type="entry name" value="SusD_RagB"/>
    <property type="match status" value="1"/>
</dbReference>
<sequence>MKYLLKMVLPGFVLLLAGCSAFVDVAAPPQLTGEEYVFSSDETAEQSVRGLYSKMGQQDNFSDCMFSLLLSLMSDDLVSTAASPTRDVFQNNSLLPGNTMVTNNFWRKGYEYIYHANACLQGLQNSTGVSAARNKQLTGEMHLMRAFLYYHMVNLFGGVPLQTGIDYAVNKELPRASEKEVWDLIIADAVAATQELGSYVAGDVKTRPCKEAALAFLSRVQLYRQHWQQAIDAATKVINSRMYVIEENLSGVFLTTSKEVIWQLGFNSEIPMIMQATTYIPASALLRPQLTATASLMAAFEAGDMRQKTWLRTVIVGGKNYYYPFKYISRAIPNITEKICFMRLAEVYLNRAEAYLHLGNITAAVADVNLIRKRANLPALPDTISAASLEKTIANERRVEMMFEWGHRWYDLKRTSQANAVLGKEKGSYWQPSDQLLPIPDEEIQLNPNLVQNPGYQ</sequence>
<comment type="caution">
    <text evidence="9">The sequence shown here is derived from an EMBL/GenBank/DDBJ whole genome shotgun (WGS) entry which is preliminary data.</text>
</comment>
<dbReference type="SUPFAM" id="SSF48452">
    <property type="entry name" value="TPR-like"/>
    <property type="match status" value="1"/>
</dbReference>
<reference evidence="9 10" key="1">
    <citation type="submission" date="2019-01" db="EMBL/GenBank/DDBJ databases">
        <title>Filimonas sp. strain TTM-71.</title>
        <authorList>
            <person name="Chen W.-M."/>
        </authorList>
    </citation>
    <scope>NUCLEOTIDE SEQUENCE [LARGE SCALE GENOMIC DNA]</scope>
    <source>
        <strain evidence="9 10">TTM-71</strain>
    </source>
</reference>
<evidence type="ECO:0000259" key="8">
    <source>
        <dbReference type="Pfam" id="PF14322"/>
    </source>
</evidence>
<comment type="similarity">
    <text evidence="2">Belongs to the SusD family.</text>
</comment>
<dbReference type="PROSITE" id="PS51257">
    <property type="entry name" value="PROKAR_LIPOPROTEIN"/>
    <property type="match status" value="1"/>
</dbReference>
<evidence type="ECO:0000256" key="4">
    <source>
        <dbReference type="ARBA" id="ARBA00023136"/>
    </source>
</evidence>
<dbReference type="AlphaFoldDB" id="A0A4Q1D1L9"/>
<organism evidence="9 10">
    <name type="scientific">Filimonas effusa</name>
    <dbReference type="NCBI Taxonomy" id="2508721"/>
    <lineage>
        <taxon>Bacteria</taxon>
        <taxon>Pseudomonadati</taxon>
        <taxon>Bacteroidota</taxon>
        <taxon>Chitinophagia</taxon>
        <taxon>Chitinophagales</taxon>
        <taxon>Chitinophagaceae</taxon>
        <taxon>Filimonas</taxon>
    </lineage>
</organism>
<dbReference type="Pfam" id="PF14322">
    <property type="entry name" value="SusD-like_3"/>
    <property type="match status" value="1"/>
</dbReference>
<evidence type="ECO:0000256" key="5">
    <source>
        <dbReference type="ARBA" id="ARBA00023237"/>
    </source>
</evidence>